<accession>A0AA96FF05</accession>
<dbReference type="PANTHER" id="PTHR10655">
    <property type="entry name" value="LYSOPHOSPHOLIPASE-RELATED"/>
    <property type="match status" value="1"/>
</dbReference>
<sequence length="215" mass="22944">MTALMSITSPTWPAPDSPSRRPLLLLLHGYGADERDLAGLAPLLPIGVPWASVRAPLEMGFGGAAWFPLSPPTLDYSADAVRAATGDLWRWIDDHAPADAPLVPIGFSQGGLMALELLRTLPERIVGTVVLSGFVADVPDADDARLAEARPRVLWVRGDADAVIPPAQVARMERWLPMHASPSMRVHPGLGHGTDERVMADVVEFLEEIGVGTGA</sequence>
<dbReference type="EMBL" id="CP134880">
    <property type="protein sequence ID" value="WNM28733.1"/>
    <property type="molecule type" value="Genomic_DNA"/>
</dbReference>
<dbReference type="InterPro" id="IPR050565">
    <property type="entry name" value="LYPA1-2/EST-like"/>
</dbReference>
<dbReference type="InterPro" id="IPR029058">
    <property type="entry name" value="AB_hydrolase_fold"/>
</dbReference>
<keyword evidence="2 4" id="KW-0378">Hydrolase</keyword>
<dbReference type="Gene3D" id="3.40.50.1820">
    <property type="entry name" value="alpha/beta hydrolase"/>
    <property type="match status" value="1"/>
</dbReference>
<comment type="similarity">
    <text evidence="1">Belongs to the AB hydrolase superfamily. AB hydrolase 2 family.</text>
</comment>
<dbReference type="PANTHER" id="PTHR10655:SF17">
    <property type="entry name" value="LYSOPHOSPHOLIPASE-LIKE PROTEIN 1"/>
    <property type="match status" value="1"/>
</dbReference>
<evidence type="ECO:0000256" key="1">
    <source>
        <dbReference type="ARBA" id="ARBA00006499"/>
    </source>
</evidence>
<dbReference type="GO" id="GO:0016787">
    <property type="term" value="F:hydrolase activity"/>
    <property type="evidence" value="ECO:0007669"/>
    <property type="project" value="UniProtKB-KW"/>
</dbReference>
<evidence type="ECO:0000259" key="3">
    <source>
        <dbReference type="Pfam" id="PF02230"/>
    </source>
</evidence>
<organism evidence="4">
    <name type="scientific">Demequina capsici</name>
    <dbReference type="NCBI Taxonomy" id="3075620"/>
    <lineage>
        <taxon>Bacteria</taxon>
        <taxon>Bacillati</taxon>
        <taxon>Actinomycetota</taxon>
        <taxon>Actinomycetes</taxon>
        <taxon>Micrococcales</taxon>
        <taxon>Demequinaceae</taxon>
        <taxon>Demequina</taxon>
    </lineage>
</organism>
<dbReference type="InterPro" id="IPR003140">
    <property type="entry name" value="PLipase/COase/thioEstase"/>
</dbReference>
<evidence type="ECO:0000256" key="2">
    <source>
        <dbReference type="ARBA" id="ARBA00022801"/>
    </source>
</evidence>
<dbReference type="RefSeq" id="WP_313545276.1">
    <property type="nucleotide sequence ID" value="NZ_CP134880.1"/>
</dbReference>
<protein>
    <submittedName>
        <fullName evidence="4">Alpha/beta hydrolase-fold protein</fullName>
    </submittedName>
</protein>
<evidence type="ECO:0000313" key="4">
    <source>
        <dbReference type="EMBL" id="WNM28733.1"/>
    </source>
</evidence>
<dbReference type="Pfam" id="PF02230">
    <property type="entry name" value="Abhydrolase_2"/>
    <property type="match status" value="1"/>
</dbReference>
<dbReference type="SUPFAM" id="SSF53474">
    <property type="entry name" value="alpha/beta-Hydrolases"/>
    <property type="match status" value="1"/>
</dbReference>
<proteinExistence type="inferred from homology"/>
<feature type="domain" description="Phospholipase/carboxylesterase/thioesterase" evidence="3">
    <location>
        <begin position="20"/>
        <end position="207"/>
    </location>
</feature>
<gene>
    <name evidence="4" type="ORF">RN607_06930</name>
</gene>
<dbReference type="Proteomes" id="UP001303408">
    <property type="component" value="Chromosome"/>
</dbReference>
<dbReference type="AlphaFoldDB" id="A0AA96FF05"/>
<reference evidence="4" key="1">
    <citation type="submission" date="2023-09" db="EMBL/GenBank/DDBJ databases">
        <title>Demequina sp. a novel bacteria isolated from Capsicum annuum.</title>
        <authorList>
            <person name="Humaira Z."/>
            <person name="Lee J."/>
            <person name="Cho D."/>
        </authorList>
    </citation>
    <scope>NUCLEOTIDE SEQUENCE</scope>
    <source>
        <strain evidence="4">PMTSA13</strain>
    </source>
</reference>
<name>A0AA96FF05_9MICO</name>
<dbReference type="KEGG" id="dcp:RN607_06930"/>